<comment type="caution">
    <text evidence="1">The sequence shown here is derived from an EMBL/GenBank/DDBJ whole genome shotgun (WGS) entry which is preliminary data.</text>
</comment>
<dbReference type="InterPro" id="IPR052748">
    <property type="entry name" value="ISR_Activator"/>
</dbReference>
<dbReference type="Pfam" id="PF08238">
    <property type="entry name" value="Sel1"/>
    <property type="match status" value="2"/>
</dbReference>
<dbReference type="EMBL" id="UFXL01000001">
    <property type="protein sequence ID" value="SUY75736.1"/>
    <property type="molecule type" value="Genomic_DNA"/>
</dbReference>
<dbReference type="Proteomes" id="UP000255070">
    <property type="component" value="Unassembled WGS sequence"/>
</dbReference>
<dbReference type="RefSeq" id="WP_256682785.1">
    <property type="nucleotide sequence ID" value="NZ_UFXL01000001.1"/>
</dbReference>
<sequence>MYATGRGVPRDEKEAARLLGLAAEQGNATAQVNLGTMFEEGRGVKRSLSQAYFWYCLAAAQGLEDTVSLRDAVARKLKPAERATLDKKISAWKPKTTNR</sequence>
<dbReference type="InterPro" id="IPR006597">
    <property type="entry name" value="Sel1-like"/>
</dbReference>
<proteinExistence type="predicted"/>
<evidence type="ECO:0000313" key="1">
    <source>
        <dbReference type="EMBL" id="SUY75736.1"/>
    </source>
</evidence>
<dbReference type="SMART" id="SM00671">
    <property type="entry name" value="SEL1"/>
    <property type="match status" value="2"/>
</dbReference>
<keyword evidence="2" id="KW-1185">Reference proteome</keyword>
<reference evidence="1 2" key="1">
    <citation type="submission" date="2018-06" db="EMBL/GenBank/DDBJ databases">
        <authorList>
            <consortium name="Pathogen Informatics"/>
            <person name="Doyle S."/>
        </authorList>
    </citation>
    <scope>NUCLEOTIDE SEQUENCE [LARGE SCALE GENOMIC DNA]</scope>
    <source>
        <strain evidence="1 2">NCTC10698</strain>
    </source>
</reference>
<dbReference type="AlphaFoldDB" id="A0A8B4S079"/>
<dbReference type="PANTHER" id="PTHR45011">
    <property type="entry name" value="DAP3-BINDING CELL DEATH ENHANCER 1"/>
    <property type="match status" value="1"/>
</dbReference>
<name>A0A8B4S079_COMTE</name>
<organism evidence="1 2">
    <name type="scientific">Comamonas testosteroni</name>
    <name type="common">Pseudomonas testosteroni</name>
    <dbReference type="NCBI Taxonomy" id="285"/>
    <lineage>
        <taxon>Bacteria</taxon>
        <taxon>Pseudomonadati</taxon>
        <taxon>Pseudomonadota</taxon>
        <taxon>Betaproteobacteria</taxon>
        <taxon>Burkholderiales</taxon>
        <taxon>Comamonadaceae</taxon>
        <taxon>Comamonas</taxon>
    </lineage>
</organism>
<dbReference type="PANTHER" id="PTHR45011:SF1">
    <property type="entry name" value="DAP3-BINDING CELL DEATH ENHANCER 1"/>
    <property type="match status" value="1"/>
</dbReference>
<dbReference type="InterPro" id="IPR011990">
    <property type="entry name" value="TPR-like_helical_dom_sf"/>
</dbReference>
<gene>
    <name evidence="1" type="primary">podJ_2</name>
    <name evidence="1" type="ORF">NCTC10698_01272</name>
</gene>
<dbReference type="Gene3D" id="1.25.40.10">
    <property type="entry name" value="Tetratricopeptide repeat domain"/>
    <property type="match status" value="1"/>
</dbReference>
<dbReference type="SUPFAM" id="SSF81901">
    <property type="entry name" value="HCP-like"/>
    <property type="match status" value="1"/>
</dbReference>
<accession>A0A8B4S079</accession>
<evidence type="ECO:0000313" key="2">
    <source>
        <dbReference type="Proteomes" id="UP000255070"/>
    </source>
</evidence>
<protein>
    <submittedName>
        <fullName evidence="1">Polar organelle development protein</fullName>
    </submittedName>
</protein>